<keyword evidence="3 5" id="KW-1133">Transmembrane helix</keyword>
<reference evidence="7" key="3">
    <citation type="submission" date="2015-04" db="UniProtKB">
        <authorList>
            <consortium name="EnsemblPlants"/>
        </authorList>
    </citation>
    <scope>IDENTIFICATION</scope>
</reference>
<name>A0A0D9WHU1_9ORYZ</name>
<dbReference type="SUPFAM" id="SSF117070">
    <property type="entry name" value="LEA14-like"/>
    <property type="match status" value="1"/>
</dbReference>
<reference evidence="8" key="2">
    <citation type="submission" date="2013-12" db="EMBL/GenBank/DDBJ databases">
        <authorList>
            <person name="Yu Y."/>
            <person name="Lee S."/>
            <person name="de Baynast K."/>
            <person name="Wissotski M."/>
            <person name="Liu L."/>
            <person name="Talag J."/>
            <person name="Goicoechea J."/>
            <person name="Angelova A."/>
            <person name="Jetty R."/>
            <person name="Kudrna D."/>
            <person name="Golser W."/>
            <person name="Rivera L."/>
            <person name="Zhang J."/>
            <person name="Wing R."/>
        </authorList>
    </citation>
    <scope>NUCLEOTIDE SEQUENCE</scope>
</reference>
<evidence type="ECO:0000256" key="3">
    <source>
        <dbReference type="ARBA" id="ARBA00022989"/>
    </source>
</evidence>
<evidence type="ECO:0000313" key="7">
    <source>
        <dbReference type="EnsemblPlants" id="LPERR05G16390.1"/>
    </source>
</evidence>
<accession>A0A0D9WHU1</accession>
<evidence type="ECO:0000256" key="2">
    <source>
        <dbReference type="ARBA" id="ARBA00022692"/>
    </source>
</evidence>
<evidence type="ECO:0000256" key="4">
    <source>
        <dbReference type="ARBA" id="ARBA00023136"/>
    </source>
</evidence>
<sequence length="218" mass="23092">MSESGDTAPCQHHENHDRRRCRRRCVLIWFGFTVLILLLVAAAAAIAALAMLHPRDPTTELLSINATGATPRVVAAGGATGGVSVELNVTFLLAVRVRNPNPASFRHGAATTSLVYRGVEVGAAAVPAGTVPSRGEETLRLDMTVEADRVVAAAGVGGIIGDVLAGEMEFEARTEVRGTVRLLGLVRRSAVARSLCRVVVGVVDVKVRRQECHNESKL</sequence>
<comment type="subcellular location">
    <subcellularLocation>
        <location evidence="1">Membrane</location>
        <topology evidence="1">Single-pass membrane protein</topology>
    </subcellularLocation>
</comment>
<keyword evidence="2 5" id="KW-0812">Transmembrane</keyword>
<dbReference type="Gene3D" id="2.60.40.1820">
    <property type="match status" value="1"/>
</dbReference>
<dbReference type="PANTHER" id="PTHR31234">
    <property type="entry name" value="LATE EMBRYOGENESIS ABUNDANT (LEA) HYDROXYPROLINE-RICH GLYCOPROTEIN FAMILY"/>
    <property type="match status" value="1"/>
</dbReference>
<dbReference type="Pfam" id="PF03168">
    <property type="entry name" value="LEA_2"/>
    <property type="match status" value="1"/>
</dbReference>
<dbReference type="AlphaFoldDB" id="A0A0D9WHU1"/>
<dbReference type="EnsemblPlants" id="LPERR05G16390.1">
    <property type="protein sequence ID" value="LPERR05G16390.1"/>
    <property type="gene ID" value="LPERR05G16390"/>
</dbReference>
<evidence type="ECO:0000313" key="8">
    <source>
        <dbReference type="Proteomes" id="UP000032180"/>
    </source>
</evidence>
<dbReference type="Gramene" id="LPERR05G16390.1">
    <property type="protein sequence ID" value="LPERR05G16390.1"/>
    <property type="gene ID" value="LPERR05G16390"/>
</dbReference>
<organism evidence="7 8">
    <name type="scientific">Leersia perrieri</name>
    <dbReference type="NCBI Taxonomy" id="77586"/>
    <lineage>
        <taxon>Eukaryota</taxon>
        <taxon>Viridiplantae</taxon>
        <taxon>Streptophyta</taxon>
        <taxon>Embryophyta</taxon>
        <taxon>Tracheophyta</taxon>
        <taxon>Spermatophyta</taxon>
        <taxon>Magnoliopsida</taxon>
        <taxon>Liliopsida</taxon>
        <taxon>Poales</taxon>
        <taxon>Poaceae</taxon>
        <taxon>BOP clade</taxon>
        <taxon>Oryzoideae</taxon>
        <taxon>Oryzeae</taxon>
        <taxon>Oryzinae</taxon>
        <taxon>Leersia</taxon>
    </lineage>
</organism>
<keyword evidence="8" id="KW-1185">Reference proteome</keyword>
<reference evidence="7 8" key="1">
    <citation type="submission" date="2012-08" db="EMBL/GenBank/DDBJ databases">
        <title>Oryza genome evolution.</title>
        <authorList>
            <person name="Wing R.A."/>
        </authorList>
    </citation>
    <scope>NUCLEOTIDE SEQUENCE</scope>
</reference>
<feature type="domain" description="Late embryogenesis abundant protein LEA-2 subgroup" evidence="6">
    <location>
        <begin position="95"/>
        <end position="186"/>
    </location>
</feature>
<feature type="transmembrane region" description="Helical" evidence="5">
    <location>
        <begin position="26"/>
        <end position="53"/>
    </location>
</feature>
<dbReference type="STRING" id="77586.A0A0D9WHU1"/>
<dbReference type="PANTHER" id="PTHR31234:SF65">
    <property type="entry name" value="LATE EMBRYOGENESIS ABUNDANT PROTEIN, LEA_2 SUBGROUP"/>
    <property type="match status" value="1"/>
</dbReference>
<dbReference type="GO" id="GO:0016020">
    <property type="term" value="C:membrane"/>
    <property type="evidence" value="ECO:0007669"/>
    <property type="project" value="UniProtKB-SubCell"/>
</dbReference>
<dbReference type="InterPro" id="IPR044839">
    <property type="entry name" value="NDR1-like"/>
</dbReference>
<proteinExistence type="predicted"/>
<evidence type="ECO:0000256" key="1">
    <source>
        <dbReference type="ARBA" id="ARBA00004167"/>
    </source>
</evidence>
<dbReference type="GO" id="GO:0098542">
    <property type="term" value="P:defense response to other organism"/>
    <property type="evidence" value="ECO:0007669"/>
    <property type="project" value="InterPro"/>
</dbReference>
<dbReference type="HOGENOM" id="CLU_050605_4_2_1"/>
<protein>
    <recommendedName>
        <fullName evidence="6">Late embryogenesis abundant protein LEA-2 subgroup domain-containing protein</fullName>
    </recommendedName>
</protein>
<dbReference type="Proteomes" id="UP000032180">
    <property type="component" value="Chromosome 5"/>
</dbReference>
<evidence type="ECO:0000256" key="5">
    <source>
        <dbReference type="SAM" id="Phobius"/>
    </source>
</evidence>
<dbReference type="InterPro" id="IPR004864">
    <property type="entry name" value="LEA_2"/>
</dbReference>
<dbReference type="eggNOG" id="ENOG502S0HQ">
    <property type="taxonomic scope" value="Eukaryota"/>
</dbReference>
<keyword evidence="4 5" id="KW-0472">Membrane</keyword>
<evidence type="ECO:0000259" key="6">
    <source>
        <dbReference type="Pfam" id="PF03168"/>
    </source>
</evidence>